<proteinExistence type="predicted"/>
<feature type="domain" description="Serine aminopeptidase S33" evidence="1">
    <location>
        <begin position="49"/>
        <end position="141"/>
    </location>
</feature>
<gene>
    <name evidence="2" type="ORF">S23_62890</name>
</gene>
<dbReference type="Pfam" id="PF12146">
    <property type="entry name" value="Hydrolase_4"/>
    <property type="match status" value="1"/>
</dbReference>
<reference evidence="2 3" key="1">
    <citation type="journal article" date="2012" name="Microbes Environ.">
        <title>Complete genome sequence of Bradyrhizobium sp. S23321: insights into symbiosis evolution in soil oligotrophs.</title>
        <authorList>
            <person name="Okubo T."/>
            <person name="Tsukui T."/>
            <person name="Maita H."/>
            <person name="Okamoto S."/>
            <person name="Oshima K."/>
            <person name="Fujisawa T."/>
            <person name="Saito A."/>
            <person name="Futamata H."/>
            <person name="Hattori R."/>
            <person name="Shimomura Y."/>
            <person name="Haruta S."/>
            <person name="Morimoto S."/>
            <person name="Wang Y."/>
            <person name="Sakai Y."/>
            <person name="Hattori M."/>
            <person name="Aizawa S."/>
            <person name="Nagashima K.V.P."/>
            <person name="Masuda S."/>
            <person name="Hattori T."/>
            <person name="Yamashita A."/>
            <person name="Bao Z."/>
            <person name="Hayatsu M."/>
            <person name="Kajiya-Kanegae H."/>
            <person name="Yoshinaga I."/>
            <person name="Sakamoto K."/>
            <person name="Toyota K."/>
            <person name="Nakao M."/>
            <person name="Kohara M."/>
            <person name="Anda M."/>
            <person name="Niwa R."/>
            <person name="Jung-Hwan P."/>
            <person name="Sameshima-Saito R."/>
            <person name="Tokuda S."/>
            <person name="Yamamoto S."/>
            <person name="Yamamoto S."/>
            <person name="Yokoyama T."/>
            <person name="Akutsu T."/>
            <person name="Nakamura Y."/>
            <person name="Nakahira-Yanaka Y."/>
            <person name="Takada Hoshino Y."/>
            <person name="Hirakawa H."/>
            <person name="Mitsui H."/>
            <person name="Terasawa K."/>
            <person name="Itakura M."/>
            <person name="Sato S."/>
            <person name="Ikeda-Ohtsubo W."/>
            <person name="Sakakura N."/>
            <person name="Kaminuma E."/>
            <person name="Minamisawa K."/>
        </authorList>
    </citation>
    <scope>NUCLEOTIDE SEQUENCE [LARGE SCALE GENOMIC DNA]</scope>
    <source>
        <strain evidence="2 3">S23321</strain>
    </source>
</reference>
<dbReference type="RefSeq" id="WP_015688740.1">
    <property type="nucleotide sequence ID" value="NC_017082.1"/>
</dbReference>
<dbReference type="SUPFAM" id="SSF53474">
    <property type="entry name" value="alpha/beta-Hydrolases"/>
    <property type="match status" value="1"/>
</dbReference>
<dbReference type="KEGG" id="brs:S23_62890"/>
<evidence type="ECO:0000259" key="1">
    <source>
        <dbReference type="Pfam" id="PF12146"/>
    </source>
</evidence>
<organism evidence="2 3">
    <name type="scientific">Bradyrhizobium cosmicum</name>
    <dbReference type="NCBI Taxonomy" id="1404864"/>
    <lineage>
        <taxon>Bacteria</taxon>
        <taxon>Pseudomonadati</taxon>
        <taxon>Pseudomonadota</taxon>
        <taxon>Alphaproteobacteria</taxon>
        <taxon>Hyphomicrobiales</taxon>
        <taxon>Nitrobacteraceae</taxon>
        <taxon>Bradyrhizobium</taxon>
    </lineage>
</organism>
<protein>
    <recommendedName>
        <fullName evidence="1">Serine aminopeptidase S33 domain-containing protein</fullName>
    </recommendedName>
</protein>
<dbReference type="InterPro" id="IPR029058">
    <property type="entry name" value="AB_hydrolase_fold"/>
</dbReference>
<dbReference type="Proteomes" id="UP000007886">
    <property type="component" value="Chromosome"/>
</dbReference>
<sequence>MLPFFFGSKKRSLFGSFEPATHRGGAGAALLCGSWGTEYTNAHRAMRVLSKRLCAAGFDTLRFDYFGAGDSGGETIDAELDGWKNDIGTALRELTEMSGTSRIAIIGMRLGATLVVEAAPQLPARVDSVVLWDPILCGTDYLKSLQAPQGDRRETTPVSPMCGPPEVAASQLGGLLVSSSFIDGLRSIDLSSREVRLPSNVLTIFSNNQHRECNIGSASKDSEVAILEAPSPWRDSADQEEGLPVEVFERILKWLR</sequence>
<dbReference type="AlphaFoldDB" id="A0AAI8QEI8"/>
<accession>A0AAI8QEI8</accession>
<dbReference type="EMBL" id="AP012279">
    <property type="protein sequence ID" value="BAL79477.1"/>
    <property type="molecule type" value="Genomic_DNA"/>
</dbReference>
<dbReference type="Gene3D" id="3.40.50.1820">
    <property type="entry name" value="alpha/beta hydrolase"/>
    <property type="match status" value="1"/>
</dbReference>
<evidence type="ECO:0000313" key="3">
    <source>
        <dbReference type="Proteomes" id="UP000007886"/>
    </source>
</evidence>
<name>A0AAI8QEI8_9BRAD</name>
<keyword evidence="3" id="KW-1185">Reference proteome</keyword>
<evidence type="ECO:0000313" key="2">
    <source>
        <dbReference type="EMBL" id="BAL79477.1"/>
    </source>
</evidence>
<dbReference type="InterPro" id="IPR022742">
    <property type="entry name" value="Hydrolase_4"/>
</dbReference>